<evidence type="ECO:0000256" key="1">
    <source>
        <dbReference type="SAM" id="Phobius"/>
    </source>
</evidence>
<protein>
    <submittedName>
        <fullName evidence="2">Nicotinate phosphoribosyltransferase</fullName>
    </submittedName>
</protein>
<sequence>MAKRTKTEARHPKIFVLIPVGFVLIIGGLLLFGEWRQETTDAGMNDTVEEAIE</sequence>
<comment type="caution">
    <text evidence="2">The sequence shown here is derived from an EMBL/GenBank/DDBJ whole genome shotgun (WGS) entry which is preliminary data.</text>
</comment>
<keyword evidence="2" id="KW-0808">Transferase</keyword>
<evidence type="ECO:0000313" key="2">
    <source>
        <dbReference type="EMBL" id="KAA9006969.1"/>
    </source>
</evidence>
<dbReference type="EMBL" id="VYQE01000004">
    <property type="protein sequence ID" value="KAA9006969.1"/>
    <property type="molecule type" value="Genomic_DNA"/>
</dbReference>
<proteinExistence type="predicted"/>
<reference evidence="2 3" key="1">
    <citation type="submission" date="2019-09" db="EMBL/GenBank/DDBJ databases">
        <authorList>
            <person name="Park J.-S."/>
            <person name="Choi H.-J."/>
        </authorList>
    </citation>
    <scope>NUCLEOTIDE SEQUENCE [LARGE SCALE GENOMIC DNA]</scope>
    <source>
        <strain evidence="2 3">176SS1-4</strain>
    </source>
</reference>
<keyword evidence="1" id="KW-0472">Membrane</keyword>
<dbReference type="GO" id="GO:0016757">
    <property type="term" value="F:glycosyltransferase activity"/>
    <property type="evidence" value="ECO:0007669"/>
    <property type="project" value="UniProtKB-KW"/>
</dbReference>
<keyword evidence="2" id="KW-0328">Glycosyltransferase</keyword>
<keyword evidence="1" id="KW-0812">Transmembrane</keyword>
<feature type="transmembrane region" description="Helical" evidence="1">
    <location>
        <begin position="12"/>
        <end position="32"/>
    </location>
</feature>
<keyword evidence="3" id="KW-1185">Reference proteome</keyword>
<gene>
    <name evidence="2" type="ORF">F3S47_14485</name>
</gene>
<name>A0A5J5GFF3_9RHOB</name>
<dbReference type="Proteomes" id="UP000326554">
    <property type="component" value="Unassembled WGS sequence"/>
</dbReference>
<accession>A0A5J5GFF3</accession>
<keyword evidence="1" id="KW-1133">Transmembrane helix</keyword>
<dbReference type="RefSeq" id="WP_150445988.1">
    <property type="nucleotide sequence ID" value="NZ_VYQE01000004.1"/>
</dbReference>
<organism evidence="2 3">
    <name type="scientific">Histidinibacterium aquaticum</name>
    <dbReference type="NCBI Taxonomy" id="2613962"/>
    <lineage>
        <taxon>Bacteria</taxon>
        <taxon>Pseudomonadati</taxon>
        <taxon>Pseudomonadota</taxon>
        <taxon>Alphaproteobacteria</taxon>
        <taxon>Rhodobacterales</taxon>
        <taxon>Paracoccaceae</taxon>
        <taxon>Histidinibacterium</taxon>
    </lineage>
</organism>
<evidence type="ECO:0000313" key="3">
    <source>
        <dbReference type="Proteomes" id="UP000326554"/>
    </source>
</evidence>
<dbReference type="AlphaFoldDB" id="A0A5J5GFF3"/>